<dbReference type="Proteomes" id="UP001060085">
    <property type="component" value="Linkage Group LG07"/>
</dbReference>
<proteinExistence type="predicted"/>
<keyword evidence="2" id="KW-1185">Reference proteome</keyword>
<evidence type="ECO:0000313" key="1">
    <source>
        <dbReference type="EMBL" id="KAI5653954.1"/>
    </source>
</evidence>
<organism evidence="1 2">
    <name type="scientific">Catharanthus roseus</name>
    <name type="common">Madagascar periwinkle</name>
    <name type="synonym">Vinca rosea</name>
    <dbReference type="NCBI Taxonomy" id="4058"/>
    <lineage>
        <taxon>Eukaryota</taxon>
        <taxon>Viridiplantae</taxon>
        <taxon>Streptophyta</taxon>
        <taxon>Embryophyta</taxon>
        <taxon>Tracheophyta</taxon>
        <taxon>Spermatophyta</taxon>
        <taxon>Magnoliopsida</taxon>
        <taxon>eudicotyledons</taxon>
        <taxon>Gunneridae</taxon>
        <taxon>Pentapetalae</taxon>
        <taxon>asterids</taxon>
        <taxon>lamiids</taxon>
        <taxon>Gentianales</taxon>
        <taxon>Apocynaceae</taxon>
        <taxon>Rauvolfioideae</taxon>
        <taxon>Vinceae</taxon>
        <taxon>Catharanthinae</taxon>
        <taxon>Catharanthus</taxon>
    </lineage>
</organism>
<sequence length="105" mass="12426">MNTKRREDKQLSKPLHGVTKVETLKTSTIEEFPKVNELPQAQEEVEESIVVHVEEEAIKEEYIEIKEKESVQEKERLVQRLCIFDSISILSKESELSRLFKRERK</sequence>
<name>A0ACC0A1B1_CATRO</name>
<accession>A0ACC0A1B1</accession>
<evidence type="ECO:0000313" key="2">
    <source>
        <dbReference type="Proteomes" id="UP001060085"/>
    </source>
</evidence>
<gene>
    <name evidence="1" type="ORF">M9H77_31141</name>
</gene>
<reference evidence="2" key="1">
    <citation type="journal article" date="2023" name="Nat. Plants">
        <title>Single-cell RNA sequencing provides a high-resolution roadmap for understanding the multicellular compartmentation of specialized metabolism.</title>
        <authorList>
            <person name="Sun S."/>
            <person name="Shen X."/>
            <person name="Li Y."/>
            <person name="Li Y."/>
            <person name="Wang S."/>
            <person name="Li R."/>
            <person name="Zhang H."/>
            <person name="Shen G."/>
            <person name="Guo B."/>
            <person name="Wei J."/>
            <person name="Xu J."/>
            <person name="St-Pierre B."/>
            <person name="Chen S."/>
            <person name="Sun C."/>
        </authorList>
    </citation>
    <scope>NUCLEOTIDE SEQUENCE [LARGE SCALE GENOMIC DNA]</scope>
</reference>
<dbReference type="EMBL" id="CM044707">
    <property type="protein sequence ID" value="KAI5653954.1"/>
    <property type="molecule type" value="Genomic_DNA"/>
</dbReference>
<protein>
    <submittedName>
        <fullName evidence="1">Uncharacterized protein</fullName>
    </submittedName>
</protein>
<comment type="caution">
    <text evidence="1">The sequence shown here is derived from an EMBL/GenBank/DDBJ whole genome shotgun (WGS) entry which is preliminary data.</text>
</comment>